<keyword evidence="6 12" id="KW-0418">Kinase</keyword>
<dbReference type="Proteomes" id="UP000009047">
    <property type="component" value="Chromosome"/>
</dbReference>
<dbReference type="InterPro" id="IPR003661">
    <property type="entry name" value="HisK_dim/P_dom"/>
</dbReference>
<keyword evidence="13" id="KW-1185">Reference proteome</keyword>
<dbReference type="GO" id="GO:0000155">
    <property type="term" value="F:phosphorelay sensor kinase activity"/>
    <property type="evidence" value="ECO:0007669"/>
    <property type="project" value="InterPro"/>
</dbReference>
<evidence type="ECO:0000256" key="1">
    <source>
        <dbReference type="ARBA" id="ARBA00000085"/>
    </source>
</evidence>
<dbReference type="Pfam" id="PF00512">
    <property type="entry name" value="HisKA"/>
    <property type="match status" value="1"/>
</dbReference>
<dbReference type="InterPro" id="IPR005467">
    <property type="entry name" value="His_kinase_dom"/>
</dbReference>
<keyword evidence="7" id="KW-0067">ATP-binding</keyword>
<dbReference type="Pfam" id="PF02518">
    <property type="entry name" value="HATPase_c"/>
    <property type="match status" value="1"/>
</dbReference>
<protein>
    <recommendedName>
        <fullName evidence="2">histidine kinase</fullName>
        <ecNumber evidence="2">2.7.13.3</ecNumber>
    </recommendedName>
</protein>
<proteinExistence type="predicted"/>
<dbReference type="AlphaFoldDB" id="E1QKC5"/>
<feature type="region of interest" description="Disordered" evidence="9">
    <location>
        <begin position="324"/>
        <end position="354"/>
    </location>
</feature>
<accession>E1QKC5</accession>
<dbReference type="InterPro" id="IPR004358">
    <property type="entry name" value="Sig_transdc_His_kin-like_C"/>
</dbReference>
<dbReference type="SUPFAM" id="SSF55874">
    <property type="entry name" value="ATPase domain of HSP90 chaperone/DNA topoisomerase II/histidine kinase"/>
    <property type="match status" value="1"/>
</dbReference>
<keyword evidence="10" id="KW-1133">Transmembrane helix</keyword>
<feature type="transmembrane region" description="Helical" evidence="10">
    <location>
        <begin position="12"/>
        <end position="31"/>
    </location>
</feature>
<dbReference type="PANTHER" id="PTHR43065:SF10">
    <property type="entry name" value="PEROXIDE STRESS-ACTIVATED HISTIDINE KINASE MAK3"/>
    <property type="match status" value="1"/>
</dbReference>
<evidence type="ECO:0000259" key="11">
    <source>
        <dbReference type="PROSITE" id="PS50109"/>
    </source>
</evidence>
<feature type="domain" description="Histidine kinase" evidence="11">
    <location>
        <begin position="138"/>
        <end position="345"/>
    </location>
</feature>
<feature type="transmembrane region" description="Helical" evidence="10">
    <location>
        <begin position="93"/>
        <end position="113"/>
    </location>
</feature>
<dbReference type="GO" id="GO:0005524">
    <property type="term" value="F:ATP binding"/>
    <property type="evidence" value="ECO:0007669"/>
    <property type="project" value="UniProtKB-KW"/>
</dbReference>
<evidence type="ECO:0000256" key="10">
    <source>
        <dbReference type="SAM" id="Phobius"/>
    </source>
</evidence>
<dbReference type="InterPro" id="IPR036097">
    <property type="entry name" value="HisK_dim/P_sf"/>
</dbReference>
<dbReference type="EC" id="2.7.13.3" evidence="2"/>
<dbReference type="HOGENOM" id="CLU_000445_114_39_7"/>
<dbReference type="SUPFAM" id="SSF47384">
    <property type="entry name" value="Homodimeric domain of signal transducing histidine kinase"/>
    <property type="match status" value="1"/>
</dbReference>
<keyword evidence="3" id="KW-0597">Phosphoprotein</keyword>
<reference evidence="12 13" key="1">
    <citation type="journal article" date="2010" name="Stand. Genomic Sci.">
        <title>Complete genome sequence of Desulfarculus baarsii type strain (2st14).</title>
        <authorList>
            <person name="Sun H."/>
            <person name="Spring S."/>
            <person name="Lapidus A."/>
            <person name="Davenport K."/>
            <person name="Del Rio T.G."/>
            <person name="Tice H."/>
            <person name="Nolan M."/>
            <person name="Copeland A."/>
            <person name="Cheng J.F."/>
            <person name="Lucas S."/>
            <person name="Tapia R."/>
            <person name="Goodwin L."/>
            <person name="Pitluck S."/>
            <person name="Ivanova N."/>
            <person name="Pagani I."/>
            <person name="Mavromatis K."/>
            <person name="Ovchinnikova G."/>
            <person name="Pati A."/>
            <person name="Chen A."/>
            <person name="Palaniappan K."/>
            <person name="Hauser L."/>
            <person name="Chang Y.J."/>
            <person name="Jeffries C.D."/>
            <person name="Detter J.C."/>
            <person name="Han C."/>
            <person name="Rohde M."/>
            <person name="Brambilla E."/>
            <person name="Goker M."/>
            <person name="Woyke T."/>
            <person name="Bristow J."/>
            <person name="Eisen J.A."/>
            <person name="Markowitz V."/>
            <person name="Hugenholtz P."/>
            <person name="Kyrpides N.C."/>
            <person name="Klenk H.P."/>
            <person name="Land M."/>
        </authorList>
    </citation>
    <scope>NUCLEOTIDE SEQUENCE [LARGE SCALE GENOMIC DNA]</scope>
    <source>
        <strain evidence="13">ATCC 33931 / DSM 2075 / LMG 7858 / VKM B-1802 / 2st14</strain>
    </source>
</reference>
<comment type="catalytic activity">
    <reaction evidence="1">
        <text>ATP + protein L-histidine = ADP + protein N-phospho-L-histidine.</text>
        <dbReference type="EC" id="2.7.13.3"/>
    </reaction>
</comment>
<dbReference type="Gene3D" id="3.30.565.10">
    <property type="entry name" value="Histidine kinase-like ATPase, C-terminal domain"/>
    <property type="match status" value="1"/>
</dbReference>
<dbReference type="OrthoDB" id="9808844at2"/>
<keyword evidence="8" id="KW-0902">Two-component regulatory system</keyword>
<evidence type="ECO:0000256" key="6">
    <source>
        <dbReference type="ARBA" id="ARBA00022777"/>
    </source>
</evidence>
<evidence type="ECO:0000256" key="5">
    <source>
        <dbReference type="ARBA" id="ARBA00022741"/>
    </source>
</evidence>
<dbReference type="SMART" id="SM00388">
    <property type="entry name" value="HisKA"/>
    <property type="match status" value="1"/>
</dbReference>
<dbReference type="EMBL" id="CP002085">
    <property type="protein sequence ID" value="ADK86018.1"/>
    <property type="molecule type" value="Genomic_DNA"/>
</dbReference>
<evidence type="ECO:0000256" key="7">
    <source>
        <dbReference type="ARBA" id="ARBA00022840"/>
    </source>
</evidence>
<dbReference type="eggNOG" id="COG4191">
    <property type="taxonomic scope" value="Bacteria"/>
</dbReference>
<evidence type="ECO:0000313" key="13">
    <source>
        <dbReference type="Proteomes" id="UP000009047"/>
    </source>
</evidence>
<keyword evidence="5" id="KW-0547">Nucleotide-binding</keyword>
<dbReference type="PRINTS" id="PR00344">
    <property type="entry name" value="BCTRLSENSOR"/>
</dbReference>
<evidence type="ECO:0000256" key="9">
    <source>
        <dbReference type="SAM" id="MobiDB-lite"/>
    </source>
</evidence>
<feature type="transmembrane region" description="Helical" evidence="10">
    <location>
        <begin position="51"/>
        <end position="73"/>
    </location>
</feature>
<evidence type="ECO:0000256" key="8">
    <source>
        <dbReference type="ARBA" id="ARBA00023012"/>
    </source>
</evidence>
<dbReference type="CDD" id="cd00082">
    <property type="entry name" value="HisKA"/>
    <property type="match status" value="1"/>
</dbReference>
<dbReference type="FunFam" id="3.30.565.10:FF:000006">
    <property type="entry name" value="Sensor histidine kinase WalK"/>
    <property type="match status" value="1"/>
</dbReference>
<sequence>MVKQLLRGWKVVPLWLKVAPMIVLLAGLPLLQAYLEHHRPDLVPLMRHAYYLPLFMASVLFGLRGGLLCALAISFNFFEDVVGQRSVDLTQRLYMAAGVGVYFLVGGVTGFLVDREKREAQRLKHMQEMAALGQAAAALAHEMKTPLIAIGGFAQQIYRTLEDDHPHRAKLKIIVDQVAHMEQLMREVLDYARPMQLRLERAYLREVVEEARSLASLFAEQSGVSLELELPPQPVEALIDKGRLRQVLLNLMQNAIQASPRGARVIVSTAREGDFGLITVGDQGCGIAAEDLARIFNPFFTTKRQGTGLGLAVAQKIVQAHGGGIESRSAPGQGSSFTVRLPLAGPAEPTAPAA</sequence>
<evidence type="ECO:0000313" key="12">
    <source>
        <dbReference type="EMBL" id="ADK86018.1"/>
    </source>
</evidence>
<dbReference type="InterPro" id="IPR003594">
    <property type="entry name" value="HATPase_dom"/>
</dbReference>
<dbReference type="Gene3D" id="1.10.287.130">
    <property type="match status" value="1"/>
</dbReference>
<dbReference type="RefSeq" id="WP_013259457.1">
    <property type="nucleotide sequence ID" value="NC_014365.1"/>
</dbReference>
<dbReference type="STRING" id="644282.Deba_2664"/>
<keyword evidence="10" id="KW-0472">Membrane</keyword>
<evidence type="ECO:0000256" key="4">
    <source>
        <dbReference type="ARBA" id="ARBA00022679"/>
    </source>
</evidence>
<dbReference type="KEGG" id="dbr:Deba_2664"/>
<dbReference type="SMART" id="SM00387">
    <property type="entry name" value="HATPase_c"/>
    <property type="match status" value="1"/>
</dbReference>
<evidence type="ECO:0000256" key="2">
    <source>
        <dbReference type="ARBA" id="ARBA00012438"/>
    </source>
</evidence>
<evidence type="ECO:0000256" key="3">
    <source>
        <dbReference type="ARBA" id="ARBA00022553"/>
    </source>
</evidence>
<dbReference type="InterPro" id="IPR036890">
    <property type="entry name" value="HATPase_C_sf"/>
</dbReference>
<dbReference type="PANTHER" id="PTHR43065">
    <property type="entry name" value="SENSOR HISTIDINE KINASE"/>
    <property type="match status" value="1"/>
</dbReference>
<keyword evidence="4" id="KW-0808">Transferase</keyword>
<keyword evidence="10" id="KW-0812">Transmembrane</keyword>
<dbReference type="PROSITE" id="PS50109">
    <property type="entry name" value="HIS_KIN"/>
    <property type="match status" value="1"/>
</dbReference>
<name>E1QKC5_DESB2</name>
<organism evidence="12 13">
    <name type="scientific">Desulfarculus baarsii (strain ATCC 33931 / DSM 2075 / LMG 7858 / VKM B-1802 / 2st14)</name>
    <dbReference type="NCBI Taxonomy" id="644282"/>
    <lineage>
        <taxon>Bacteria</taxon>
        <taxon>Pseudomonadati</taxon>
        <taxon>Thermodesulfobacteriota</taxon>
        <taxon>Desulfarculia</taxon>
        <taxon>Desulfarculales</taxon>
        <taxon>Desulfarculaceae</taxon>
        <taxon>Desulfarculus</taxon>
    </lineage>
</organism>
<gene>
    <name evidence="12" type="ordered locus">Deba_2664</name>
</gene>